<dbReference type="Gene3D" id="2.60.120.330">
    <property type="entry name" value="B-lactam Antibiotic, Isopenicillin N Synthase, Chain"/>
    <property type="match status" value="1"/>
</dbReference>
<dbReference type="InterPro" id="IPR026992">
    <property type="entry name" value="DIOX_N"/>
</dbReference>
<evidence type="ECO:0000256" key="3">
    <source>
        <dbReference type="ARBA" id="ARBA00022896"/>
    </source>
</evidence>
<reference evidence="8" key="1">
    <citation type="submission" date="2023-07" db="EMBL/GenBank/DDBJ databases">
        <title>draft genome sequence of fig (Ficus carica).</title>
        <authorList>
            <person name="Takahashi T."/>
            <person name="Nishimura K."/>
        </authorList>
    </citation>
    <scope>NUCLEOTIDE SEQUENCE</scope>
</reference>
<comment type="caution">
    <text evidence="8">The sequence shown here is derived from an EMBL/GenBank/DDBJ whole genome shotgun (WGS) entry which is preliminary data.</text>
</comment>
<name>A0AA88A2N1_FICCA</name>
<dbReference type="PANTHER" id="PTHR47991">
    <property type="entry name" value="OXOGLUTARATE/IRON-DEPENDENT DIOXYGENASE"/>
    <property type="match status" value="1"/>
</dbReference>
<accession>A0AA88A2N1</accession>
<dbReference type="EMBL" id="BTGU01000016">
    <property type="protein sequence ID" value="GMN43402.1"/>
    <property type="molecule type" value="Genomic_DNA"/>
</dbReference>
<keyword evidence="3" id="KW-0847">Vitamin C</keyword>
<feature type="domain" description="Fe2OG dioxygenase" evidence="7">
    <location>
        <begin position="210"/>
        <end position="310"/>
    </location>
</feature>
<evidence type="ECO:0000313" key="9">
    <source>
        <dbReference type="Proteomes" id="UP001187192"/>
    </source>
</evidence>
<dbReference type="InterPro" id="IPR005123">
    <property type="entry name" value="Oxoglu/Fe-dep_dioxygenase_dom"/>
</dbReference>
<keyword evidence="9" id="KW-1185">Reference proteome</keyword>
<dbReference type="GO" id="GO:0046872">
    <property type="term" value="F:metal ion binding"/>
    <property type="evidence" value="ECO:0007669"/>
    <property type="project" value="UniProtKB-KW"/>
</dbReference>
<dbReference type="GO" id="GO:0016491">
    <property type="term" value="F:oxidoreductase activity"/>
    <property type="evidence" value="ECO:0007669"/>
    <property type="project" value="UniProtKB-KW"/>
</dbReference>
<keyword evidence="5 6" id="KW-0408">Iron</keyword>
<dbReference type="GO" id="GO:0031418">
    <property type="term" value="F:L-ascorbic acid binding"/>
    <property type="evidence" value="ECO:0007669"/>
    <property type="project" value="UniProtKB-KW"/>
</dbReference>
<dbReference type="FunFam" id="2.60.120.330:FF:000001">
    <property type="entry name" value="Protein SRG1"/>
    <property type="match status" value="1"/>
</dbReference>
<dbReference type="InterPro" id="IPR044861">
    <property type="entry name" value="IPNS-like_FE2OG_OXY"/>
</dbReference>
<sequence>MEPATSPTNLGSSLPVPFVQELAKESLDTVPERYIRPDQDSPFISPSTSSVPQIPVVDMANLLSSEKIVMESELEKLHLASKEWGFFQLINHGVSGSLVEKVKCGIQELFSLPMEEKKKFLQQEGDIEGFGQAFVVTEDQKLDWGDLFILTTLPKSARKPHLFPKFPLPFRDSLEAYSAELHNIAKTILEFMAKALRMEVNEMKELFEDGWQAMRMNYYPPCPQPELAIGLNPHSDASGLTILLQVNETEGLQIRKDGMWASVKPLPNALVVNIGDILEILTNGIYPSIEHRATVNIAKERLSVATFHNPKLDAQLGPAPSLMTPQTPPMFRSITVSDYYKGYFSRELRSKSYIDVVRTPHVDQEDKALPITTTIH</sequence>
<dbReference type="InterPro" id="IPR027443">
    <property type="entry name" value="IPNS-like_sf"/>
</dbReference>
<evidence type="ECO:0000256" key="4">
    <source>
        <dbReference type="ARBA" id="ARBA00023002"/>
    </source>
</evidence>
<evidence type="ECO:0000256" key="5">
    <source>
        <dbReference type="ARBA" id="ARBA00023004"/>
    </source>
</evidence>
<keyword evidence="4 6" id="KW-0560">Oxidoreductase</keyword>
<gene>
    <name evidence="8" type="ORF">TIFTF001_012605</name>
</gene>
<evidence type="ECO:0000256" key="1">
    <source>
        <dbReference type="ARBA" id="ARBA00008056"/>
    </source>
</evidence>
<dbReference type="AlphaFoldDB" id="A0AA88A2N1"/>
<dbReference type="PROSITE" id="PS51471">
    <property type="entry name" value="FE2OG_OXY"/>
    <property type="match status" value="1"/>
</dbReference>
<evidence type="ECO:0000256" key="6">
    <source>
        <dbReference type="RuleBase" id="RU003682"/>
    </source>
</evidence>
<evidence type="ECO:0000256" key="2">
    <source>
        <dbReference type="ARBA" id="ARBA00022723"/>
    </source>
</evidence>
<organism evidence="8 9">
    <name type="scientific">Ficus carica</name>
    <name type="common">Common fig</name>
    <dbReference type="NCBI Taxonomy" id="3494"/>
    <lineage>
        <taxon>Eukaryota</taxon>
        <taxon>Viridiplantae</taxon>
        <taxon>Streptophyta</taxon>
        <taxon>Embryophyta</taxon>
        <taxon>Tracheophyta</taxon>
        <taxon>Spermatophyta</taxon>
        <taxon>Magnoliopsida</taxon>
        <taxon>eudicotyledons</taxon>
        <taxon>Gunneridae</taxon>
        <taxon>Pentapetalae</taxon>
        <taxon>rosids</taxon>
        <taxon>fabids</taxon>
        <taxon>Rosales</taxon>
        <taxon>Moraceae</taxon>
        <taxon>Ficeae</taxon>
        <taxon>Ficus</taxon>
    </lineage>
</organism>
<evidence type="ECO:0000313" key="8">
    <source>
        <dbReference type="EMBL" id="GMN43402.1"/>
    </source>
</evidence>
<comment type="similarity">
    <text evidence="1 6">Belongs to the iron/ascorbate-dependent oxidoreductase family.</text>
</comment>
<proteinExistence type="inferred from homology"/>
<dbReference type="SUPFAM" id="SSF51197">
    <property type="entry name" value="Clavaminate synthase-like"/>
    <property type="match status" value="1"/>
</dbReference>
<protein>
    <recommendedName>
        <fullName evidence="7">Fe2OG dioxygenase domain-containing protein</fullName>
    </recommendedName>
</protein>
<dbReference type="InterPro" id="IPR050295">
    <property type="entry name" value="Plant_2OG-oxidoreductases"/>
</dbReference>
<dbReference type="Proteomes" id="UP001187192">
    <property type="component" value="Unassembled WGS sequence"/>
</dbReference>
<evidence type="ECO:0000259" key="7">
    <source>
        <dbReference type="PROSITE" id="PS51471"/>
    </source>
</evidence>
<dbReference type="Pfam" id="PF03171">
    <property type="entry name" value="2OG-FeII_Oxy"/>
    <property type="match status" value="1"/>
</dbReference>
<dbReference type="Pfam" id="PF14226">
    <property type="entry name" value="DIOX_N"/>
    <property type="match status" value="1"/>
</dbReference>
<keyword evidence="2 6" id="KW-0479">Metal-binding</keyword>